<dbReference type="GeneID" id="4391808"/>
<reference evidence="2" key="1">
    <citation type="journal article" date="2015" name="Genome Announc.">
        <title>Draft genome sequence of the cellulolytic fungus Chaetomium globosum.</title>
        <authorList>
            <person name="Cuomo C.A."/>
            <person name="Untereiner W.A."/>
            <person name="Ma L.-J."/>
            <person name="Grabherr M."/>
            <person name="Birren B.W."/>
        </authorList>
    </citation>
    <scope>NUCLEOTIDE SEQUENCE [LARGE SCALE GENOMIC DNA]</scope>
    <source>
        <strain evidence="2">ATCC 6205 / CBS 148.51 / DSM 1962 / NBRC 6347 / NRRL 1970</strain>
    </source>
</reference>
<protein>
    <submittedName>
        <fullName evidence="1">Uncharacterized protein</fullName>
    </submittedName>
</protein>
<organism evidence="1 2">
    <name type="scientific">Chaetomium globosum (strain ATCC 6205 / CBS 148.51 / DSM 1962 / NBRC 6347 / NRRL 1970)</name>
    <name type="common">Soil fungus</name>
    <dbReference type="NCBI Taxonomy" id="306901"/>
    <lineage>
        <taxon>Eukaryota</taxon>
        <taxon>Fungi</taxon>
        <taxon>Dikarya</taxon>
        <taxon>Ascomycota</taxon>
        <taxon>Pezizomycotina</taxon>
        <taxon>Sordariomycetes</taxon>
        <taxon>Sordariomycetidae</taxon>
        <taxon>Sordariales</taxon>
        <taxon>Chaetomiaceae</taxon>
        <taxon>Chaetomium</taxon>
    </lineage>
</organism>
<evidence type="ECO:0000313" key="1">
    <source>
        <dbReference type="EMBL" id="EAQ88603.1"/>
    </source>
</evidence>
<dbReference type="RefSeq" id="XP_001224436.1">
    <property type="nucleotide sequence ID" value="XM_001224435.1"/>
</dbReference>
<dbReference type="Proteomes" id="UP000001056">
    <property type="component" value="Unassembled WGS sequence"/>
</dbReference>
<dbReference type="AlphaFoldDB" id="Q2GZ24"/>
<dbReference type="OrthoDB" id="10269162at2759"/>
<sequence>MAADKLQKQRVSRGVRTPVGGRGITDCAARRWPEGALVDECCIPVKLACCTCVCIDKPRSTTGTRVPDLCPPLGELRPCNSTCCALDRGAGKQCEWLSAVKRGV</sequence>
<accession>Q2GZ24</accession>
<keyword evidence="2" id="KW-1185">Reference proteome</keyword>
<dbReference type="VEuPathDB" id="FungiDB:CHGG_05222"/>
<dbReference type="InParanoid" id="Q2GZ24"/>
<proteinExistence type="predicted"/>
<dbReference type="HOGENOM" id="CLU_2249824_0_0_1"/>
<gene>
    <name evidence="1" type="ORF">CHGG_05222</name>
</gene>
<evidence type="ECO:0000313" key="2">
    <source>
        <dbReference type="Proteomes" id="UP000001056"/>
    </source>
</evidence>
<name>Q2GZ24_CHAGB</name>
<dbReference type="EMBL" id="CH408032">
    <property type="protein sequence ID" value="EAQ88603.1"/>
    <property type="molecule type" value="Genomic_DNA"/>
</dbReference>